<dbReference type="STRING" id="1400863.BN873_10011"/>
<dbReference type="OrthoDB" id="573948at2"/>
<dbReference type="RefSeq" id="WP_048669822.1">
    <property type="nucleotide sequence ID" value="NZ_CBTJ020000001.1"/>
</dbReference>
<proteinExistence type="predicted"/>
<sequence>MRIETELDEIHAKRLLELQHHSNKSLPQLVADILIKALDETTFPPETEGQKVLRILKEHDLLGCMEGDGRLAVDYKKYLWGQE</sequence>
<reference evidence="1" key="2">
    <citation type="submission" date="2014-03" db="EMBL/GenBank/DDBJ databases">
        <title>Candidatus Competibacter-lineage genomes retrieved from metagenomes reveal functional metabolic diversity.</title>
        <authorList>
            <person name="McIlroy S.J."/>
            <person name="Albertsen M."/>
            <person name="Andresen E.K."/>
            <person name="Saunders A.M."/>
            <person name="Kristiansen R."/>
            <person name="Stokholm-Bjerregaard M."/>
            <person name="Nielsen K.L."/>
            <person name="Nielsen P.H."/>
        </authorList>
    </citation>
    <scope>NUCLEOTIDE SEQUENCE</scope>
    <source>
        <strain evidence="1">Run_A_D11</strain>
    </source>
</reference>
<evidence type="ECO:0000313" key="2">
    <source>
        <dbReference type="Proteomes" id="UP000035760"/>
    </source>
</evidence>
<dbReference type="EMBL" id="CBTJ020000001">
    <property type="protein sequence ID" value="CDI00755.1"/>
    <property type="molecule type" value="Genomic_DNA"/>
</dbReference>
<organism evidence="1 2">
    <name type="scientific">Candidatus Competibacter denitrificans Run_A_D11</name>
    <dbReference type="NCBI Taxonomy" id="1400863"/>
    <lineage>
        <taxon>Bacteria</taxon>
        <taxon>Pseudomonadati</taxon>
        <taxon>Pseudomonadota</taxon>
        <taxon>Gammaproteobacteria</taxon>
        <taxon>Candidatus Competibacteraceae</taxon>
        <taxon>Candidatus Competibacter</taxon>
    </lineage>
</organism>
<name>W6M4K6_9GAMM</name>
<dbReference type="GO" id="GO:0003677">
    <property type="term" value="F:DNA binding"/>
    <property type="evidence" value="ECO:0007669"/>
    <property type="project" value="UniProtKB-KW"/>
</dbReference>
<reference evidence="1" key="1">
    <citation type="submission" date="2013-07" db="EMBL/GenBank/DDBJ databases">
        <authorList>
            <person name="McIlroy S."/>
        </authorList>
    </citation>
    <scope>NUCLEOTIDE SEQUENCE [LARGE SCALE GENOMIC DNA]</scope>
    <source>
        <strain evidence="1">Run_A_D11</strain>
    </source>
</reference>
<dbReference type="AlphaFoldDB" id="W6M4K6"/>
<keyword evidence="2" id="KW-1185">Reference proteome</keyword>
<protein>
    <submittedName>
        <fullName evidence="1">CopG-like domain-containing protein DNA-binding</fullName>
    </submittedName>
</protein>
<dbReference type="Proteomes" id="UP000035760">
    <property type="component" value="Unassembled WGS sequence"/>
</dbReference>
<evidence type="ECO:0000313" key="1">
    <source>
        <dbReference type="EMBL" id="CDI00755.1"/>
    </source>
</evidence>
<comment type="caution">
    <text evidence="1">The sequence shown here is derived from an EMBL/GenBank/DDBJ whole genome shotgun (WGS) entry which is preliminary data.</text>
</comment>
<accession>W6M4K6</accession>
<gene>
    <name evidence="1" type="ORF">BN873_10011</name>
</gene>